<dbReference type="PANTHER" id="PTHR20835">
    <property type="entry name" value="E3 UBIQUITIN-PROTEIN LIGASE PPP1R11-RELATED"/>
    <property type="match status" value="1"/>
</dbReference>
<dbReference type="GO" id="GO:0008157">
    <property type="term" value="F:protein phosphatase 1 binding"/>
    <property type="evidence" value="ECO:0007669"/>
    <property type="project" value="TreeGrafter"/>
</dbReference>
<name>A0A7S2LR57_9STRA</name>
<feature type="compositionally biased region" description="Polar residues" evidence="1">
    <location>
        <begin position="59"/>
        <end position="70"/>
    </location>
</feature>
<dbReference type="GO" id="GO:0004865">
    <property type="term" value="F:protein serine/threonine phosphatase inhibitor activity"/>
    <property type="evidence" value="ECO:0007669"/>
    <property type="project" value="InterPro"/>
</dbReference>
<gene>
    <name evidence="2" type="ORF">SMAR0320_LOCUS14612</name>
</gene>
<dbReference type="PANTHER" id="PTHR20835:SF0">
    <property type="entry name" value="E3 UBIQUITIN-PROTEIN LIGASE PPP1R11"/>
    <property type="match status" value="1"/>
</dbReference>
<feature type="compositionally biased region" description="Acidic residues" evidence="1">
    <location>
        <begin position="123"/>
        <end position="133"/>
    </location>
</feature>
<feature type="region of interest" description="Disordered" evidence="1">
    <location>
        <begin position="1"/>
        <end position="70"/>
    </location>
</feature>
<feature type="compositionally biased region" description="Low complexity" evidence="1">
    <location>
        <begin position="43"/>
        <end position="58"/>
    </location>
</feature>
<feature type="compositionally biased region" description="Polar residues" evidence="1">
    <location>
        <begin position="82"/>
        <end position="95"/>
    </location>
</feature>
<accession>A0A7S2LR57</accession>
<dbReference type="EMBL" id="HBGZ01020375">
    <property type="protein sequence ID" value="CAD9613406.1"/>
    <property type="molecule type" value="Transcribed_RNA"/>
</dbReference>
<proteinExistence type="predicted"/>
<protein>
    <recommendedName>
        <fullName evidence="3">Protein phosphatase 1 regulatory subunit 11</fullName>
    </recommendedName>
</protein>
<sequence length="173" mass="18419">MESSSNHQTAASRHIQDANATTDLNNDDERRSGQYTSGNVNDSSGGASSGAAGTATSTMVITQQQQSQANNIEEPILRLSLRPQSNVTWDQNVVNNEGLGRKSSKRCCIWHKERAFGESSTESSEEDGDDDDNSTSSSSSGGAGGGRAQRPIAKKKMGGVGKPKVPDYQRFHA</sequence>
<feature type="compositionally biased region" description="Polar residues" evidence="1">
    <location>
        <begin position="1"/>
        <end position="11"/>
    </location>
</feature>
<dbReference type="AlphaFoldDB" id="A0A7S2LR57"/>
<evidence type="ECO:0008006" key="3">
    <source>
        <dbReference type="Google" id="ProtNLM"/>
    </source>
</evidence>
<organism evidence="2">
    <name type="scientific">Skeletonema marinoi</name>
    <dbReference type="NCBI Taxonomy" id="267567"/>
    <lineage>
        <taxon>Eukaryota</taxon>
        <taxon>Sar</taxon>
        <taxon>Stramenopiles</taxon>
        <taxon>Ochrophyta</taxon>
        <taxon>Bacillariophyta</taxon>
        <taxon>Coscinodiscophyceae</taxon>
        <taxon>Thalassiosirophycidae</taxon>
        <taxon>Thalassiosirales</taxon>
        <taxon>Skeletonemataceae</taxon>
        <taxon>Skeletonema</taxon>
        <taxon>Skeletonema marinoi-dohrnii complex</taxon>
    </lineage>
</organism>
<dbReference type="Pfam" id="PF07491">
    <property type="entry name" value="PPI_Ypi1"/>
    <property type="match status" value="1"/>
</dbReference>
<dbReference type="InterPro" id="IPR011107">
    <property type="entry name" value="PPI_Ypi1"/>
</dbReference>
<reference evidence="2" key="1">
    <citation type="submission" date="2021-01" db="EMBL/GenBank/DDBJ databases">
        <authorList>
            <person name="Corre E."/>
            <person name="Pelletier E."/>
            <person name="Niang G."/>
            <person name="Scheremetjew M."/>
            <person name="Finn R."/>
            <person name="Kale V."/>
            <person name="Holt S."/>
            <person name="Cochrane G."/>
            <person name="Meng A."/>
            <person name="Brown T."/>
            <person name="Cohen L."/>
        </authorList>
    </citation>
    <scope>NUCLEOTIDE SEQUENCE</scope>
    <source>
        <strain evidence="2">SM1012Den-03</strain>
    </source>
</reference>
<evidence type="ECO:0000256" key="1">
    <source>
        <dbReference type="SAM" id="MobiDB-lite"/>
    </source>
</evidence>
<feature type="compositionally biased region" description="Basic and acidic residues" evidence="1">
    <location>
        <begin position="164"/>
        <end position="173"/>
    </location>
</feature>
<feature type="region of interest" description="Disordered" evidence="1">
    <location>
        <begin position="82"/>
        <end position="173"/>
    </location>
</feature>
<feature type="compositionally biased region" description="Polar residues" evidence="1">
    <location>
        <begin position="33"/>
        <end position="42"/>
    </location>
</feature>
<evidence type="ECO:0000313" key="2">
    <source>
        <dbReference type="EMBL" id="CAD9613406.1"/>
    </source>
</evidence>
<dbReference type="GO" id="GO:0005634">
    <property type="term" value="C:nucleus"/>
    <property type="evidence" value="ECO:0007669"/>
    <property type="project" value="TreeGrafter"/>
</dbReference>